<dbReference type="InterPro" id="IPR043472">
    <property type="entry name" value="Macro_dom-like"/>
</dbReference>
<keyword evidence="4" id="KW-0520">NAD</keyword>
<dbReference type="InterPro" id="IPR052056">
    <property type="entry name" value="Mono-ARTD/PARP"/>
</dbReference>
<gene>
    <name evidence="7" type="ORF">BpHYR1_025347</name>
</gene>
<keyword evidence="5" id="KW-0539">Nucleus</keyword>
<protein>
    <submittedName>
        <fullName evidence="7">Appr-1-p processing</fullName>
    </submittedName>
</protein>
<dbReference type="STRING" id="10195.A0A3M7S8B8"/>
<keyword evidence="8" id="KW-1185">Reference proteome</keyword>
<keyword evidence="3" id="KW-0808">Transferase</keyword>
<dbReference type="Pfam" id="PF01661">
    <property type="entry name" value="Macro"/>
    <property type="match status" value="1"/>
</dbReference>
<dbReference type="EMBL" id="REGN01001861">
    <property type="protein sequence ID" value="RNA32036.1"/>
    <property type="molecule type" value="Genomic_DNA"/>
</dbReference>
<proteinExistence type="predicted"/>
<dbReference type="SMART" id="SM00506">
    <property type="entry name" value="A1pp"/>
    <property type="match status" value="1"/>
</dbReference>
<evidence type="ECO:0000259" key="6">
    <source>
        <dbReference type="PROSITE" id="PS51154"/>
    </source>
</evidence>
<dbReference type="SUPFAM" id="SSF52949">
    <property type="entry name" value="Macro domain-like"/>
    <property type="match status" value="1"/>
</dbReference>
<feature type="domain" description="Macro" evidence="6">
    <location>
        <begin position="25"/>
        <end position="217"/>
    </location>
</feature>
<comment type="subcellular location">
    <subcellularLocation>
        <location evidence="1">Nucleus</location>
    </subcellularLocation>
</comment>
<dbReference type="GO" id="GO:0070212">
    <property type="term" value="P:protein poly-ADP-ribosylation"/>
    <property type="evidence" value="ECO:0007669"/>
    <property type="project" value="TreeGrafter"/>
</dbReference>
<evidence type="ECO:0000256" key="3">
    <source>
        <dbReference type="ARBA" id="ARBA00022679"/>
    </source>
</evidence>
<evidence type="ECO:0000313" key="7">
    <source>
        <dbReference type="EMBL" id="RNA32036.1"/>
    </source>
</evidence>
<dbReference type="GO" id="GO:0005737">
    <property type="term" value="C:cytoplasm"/>
    <property type="evidence" value="ECO:0007669"/>
    <property type="project" value="TreeGrafter"/>
</dbReference>
<evidence type="ECO:0000256" key="1">
    <source>
        <dbReference type="ARBA" id="ARBA00004123"/>
    </source>
</evidence>
<dbReference type="GO" id="GO:0010629">
    <property type="term" value="P:negative regulation of gene expression"/>
    <property type="evidence" value="ECO:0007669"/>
    <property type="project" value="TreeGrafter"/>
</dbReference>
<dbReference type="GO" id="GO:0005634">
    <property type="term" value="C:nucleus"/>
    <property type="evidence" value="ECO:0007669"/>
    <property type="project" value="UniProtKB-SubCell"/>
</dbReference>
<dbReference type="AlphaFoldDB" id="A0A3M7S8B8"/>
<dbReference type="PROSITE" id="PS51154">
    <property type="entry name" value="MACRO"/>
    <property type="match status" value="1"/>
</dbReference>
<dbReference type="InterPro" id="IPR002589">
    <property type="entry name" value="Macro_dom"/>
</dbReference>
<sequence>MDKMNEMNLQSSQLISNVQINSNKKSFYCEFKNKNFKIFIQKGDLLDQQVNTIVNAANNSLILGGGVAGAILSKCGYKIQEECNGIILKRGDLEVSESVHTSNNGKINANFIIHAVGPRWTDYKDKIECYDDLKATFYNILMYAENKLPSANSIAIPLISSGIFGVPRSLCCKALFFGLEEYLTDSDDSRRKLEIVRLVNIDDETNDELVKFFREKFLKIDCHLELEVKNDEKREIIKTEMIKDLLSCRMCEIELEKNEATKFDCGCYYCVDCRENIEQGNQCKCQN</sequence>
<organism evidence="7 8">
    <name type="scientific">Brachionus plicatilis</name>
    <name type="common">Marine rotifer</name>
    <name type="synonym">Brachionus muelleri</name>
    <dbReference type="NCBI Taxonomy" id="10195"/>
    <lineage>
        <taxon>Eukaryota</taxon>
        <taxon>Metazoa</taxon>
        <taxon>Spiralia</taxon>
        <taxon>Gnathifera</taxon>
        <taxon>Rotifera</taxon>
        <taxon>Eurotatoria</taxon>
        <taxon>Monogononta</taxon>
        <taxon>Pseudotrocha</taxon>
        <taxon>Ploima</taxon>
        <taxon>Brachionidae</taxon>
        <taxon>Brachionus</taxon>
    </lineage>
</organism>
<accession>A0A3M7S8B8</accession>
<dbReference type="GO" id="GO:1990404">
    <property type="term" value="F:NAD+-protein mono-ADP-ribosyltransferase activity"/>
    <property type="evidence" value="ECO:0007669"/>
    <property type="project" value="TreeGrafter"/>
</dbReference>
<reference evidence="7 8" key="1">
    <citation type="journal article" date="2018" name="Sci. Rep.">
        <title>Genomic signatures of local adaptation to the degree of environmental predictability in rotifers.</title>
        <authorList>
            <person name="Franch-Gras L."/>
            <person name="Hahn C."/>
            <person name="Garcia-Roger E.M."/>
            <person name="Carmona M.J."/>
            <person name="Serra M."/>
            <person name="Gomez A."/>
        </authorList>
    </citation>
    <scope>NUCLEOTIDE SEQUENCE [LARGE SCALE GENOMIC DNA]</scope>
    <source>
        <strain evidence="7">HYR1</strain>
    </source>
</reference>
<dbReference type="GO" id="GO:0044389">
    <property type="term" value="F:ubiquitin-like protein ligase binding"/>
    <property type="evidence" value="ECO:0007669"/>
    <property type="project" value="TreeGrafter"/>
</dbReference>
<dbReference type="GO" id="GO:0060335">
    <property type="term" value="P:positive regulation of type II interferon-mediated signaling pathway"/>
    <property type="evidence" value="ECO:0007669"/>
    <property type="project" value="TreeGrafter"/>
</dbReference>
<evidence type="ECO:0000313" key="8">
    <source>
        <dbReference type="Proteomes" id="UP000276133"/>
    </source>
</evidence>
<name>A0A3M7S8B8_BRAPC</name>
<dbReference type="OrthoDB" id="6133115at2759"/>
<dbReference type="GO" id="GO:0003714">
    <property type="term" value="F:transcription corepressor activity"/>
    <property type="evidence" value="ECO:0007669"/>
    <property type="project" value="TreeGrafter"/>
</dbReference>
<dbReference type="PANTHER" id="PTHR14453:SF70">
    <property type="entry name" value="PROTEIN MONO-ADP-RIBOSYLTRANSFERASE PARP9"/>
    <property type="match status" value="1"/>
</dbReference>
<comment type="caution">
    <text evidence="7">The sequence shown here is derived from an EMBL/GenBank/DDBJ whole genome shotgun (WGS) entry which is preliminary data.</text>
</comment>
<dbReference type="GO" id="GO:0003950">
    <property type="term" value="F:NAD+ poly-ADP-ribosyltransferase activity"/>
    <property type="evidence" value="ECO:0007669"/>
    <property type="project" value="TreeGrafter"/>
</dbReference>
<dbReference type="PANTHER" id="PTHR14453">
    <property type="entry name" value="PARP/ZINC FINGER CCCH TYPE DOMAIN CONTAINING PROTEIN"/>
    <property type="match status" value="1"/>
</dbReference>
<dbReference type="CDD" id="cd02907">
    <property type="entry name" value="Macro_Af1521_BAL-like"/>
    <property type="match status" value="1"/>
</dbReference>
<dbReference type="Gene3D" id="3.40.220.10">
    <property type="entry name" value="Leucine Aminopeptidase, subunit E, domain 1"/>
    <property type="match status" value="1"/>
</dbReference>
<evidence type="ECO:0000256" key="2">
    <source>
        <dbReference type="ARBA" id="ARBA00022676"/>
    </source>
</evidence>
<keyword evidence="2" id="KW-0328">Glycosyltransferase</keyword>
<evidence type="ECO:0000256" key="5">
    <source>
        <dbReference type="ARBA" id="ARBA00023242"/>
    </source>
</evidence>
<evidence type="ECO:0000256" key="4">
    <source>
        <dbReference type="ARBA" id="ARBA00023027"/>
    </source>
</evidence>
<dbReference type="Proteomes" id="UP000276133">
    <property type="component" value="Unassembled WGS sequence"/>
</dbReference>